<dbReference type="InterPro" id="IPR050738">
    <property type="entry name" value="Sulfatase"/>
</dbReference>
<reference evidence="7 8" key="1">
    <citation type="submission" date="2014-11" db="EMBL/GenBank/DDBJ databases">
        <title>Symbiosis island explosion on the genome of extra-slow-growing strains of soybean bradyrhizobia with massive insertion sequences.</title>
        <authorList>
            <person name="Iida T."/>
            <person name="Minamisawa K."/>
        </authorList>
    </citation>
    <scope>NUCLEOTIDE SEQUENCE [LARGE SCALE GENOMIC DNA]</scope>
    <source>
        <strain evidence="7 8">NK6</strain>
    </source>
</reference>
<dbReference type="SUPFAM" id="SSF53649">
    <property type="entry name" value="Alkaline phosphatase-like"/>
    <property type="match status" value="1"/>
</dbReference>
<dbReference type="PROSITE" id="PS00523">
    <property type="entry name" value="SULFATASE_1"/>
    <property type="match status" value="1"/>
</dbReference>
<evidence type="ECO:0000313" key="8">
    <source>
        <dbReference type="Proteomes" id="UP000063308"/>
    </source>
</evidence>
<dbReference type="Gene3D" id="3.30.1120.10">
    <property type="match status" value="1"/>
</dbReference>
<dbReference type="GO" id="GO:0016787">
    <property type="term" value="F:hydrolase activity"/>
    <property type="evidence" value="ECO:0007669"/>
    <property type="project" value="UniProtKB-KW"/>
</dbReference>
<dbReference type="InterPro" id="IPR017850">
    <property type="entry name" value="Alkaline_phosphatase_core_sf"/>
</dbReference>
<comment type="similarity">
    <text evidence="1">Belongs to the sulfatase family.</text>
</comment>
<feature type="domain" description="Sulfatase N-terminal" evidence="6">
    <location>
        <begin position="106"/>
        <end position="524"/>
    </location>
</feature>
<keyword evidence="3" id="KW-0378">Hydrolase</keyword>
<dbReference type="EMBL" id="AP014685">
    <property type="protein sequence ID" value="BAR59793.1"/>
    <property type="molecule type" value="Genomic_DNA"/>
</dbReference>
<dbReference type="GO" id="GO:0046872">
    <property type="term" value="F:metal ion binding"/>
    <property type="evidence" value="ECO:0007669"/>
    <property type="project" value="UniProtKB-KW"/>
</dbReference>
<evidence type="ECO:0000256" key="5">
    <source>
        <dbReference type="SAM" id="MobiDB-lite"/>
    </source>
</evidence>
<dbReference type="PANTHER" id="PTHR42693">
    <property type="entry name" value="ARYLSULFATASE FAMILY MEMBER"/>
    <property type="match status" value="1"/>
</dbReference>
<keyword evidence="2" id="KW-0479">Metal-binding</keyword>
<dbReference type="Proteomes" id="UP000063308">
    <property type="component" value="Chromosome"/>
</dbReference>
<dbReference type="PANTHER" id="PTHR42693:SF43">
    <property type="entry name" value="BLL2667 PROTEIN"/>
    <property type="match status" value="1"/>
</dbReference>
<evidence type="ECO:0000256" key="4">
    <source>
        <dbReference type="ARBA" id="ARBA00022837"/>
    </source>
</evidence>
<evidence type="ECO:0000256" key="2">
    <source>
        <dbReference type="ARBA" id="ARBA00022723"/>
    </source>
</evidence>
<dbReference type="Gene3D" id="3.40.720.10">
    <property type="entry name" value="Alkaline Phosphatase, subunit A"/>
    <property type="match status" value="1"/>
</dbReference>
<dbReference type="InterPro" id="IPR024607">
    <property type="entry name" value="Sulfatase_CS"/>
</dbReference>
<feature type="region of interest" description="Disordered" evidence="5">
    <location>
        <begin position="852"/>
        <end position="879"/>
    </location>
</feature>
<sequence>MICINVTLCMILKNDSIRAFERLSGGLAMNFRAIVSVLFLASAISPAFAQQAQPTTPPPGSPAATITIPGDQLPPPPQKFGGKIEQGATNSKPYWPARIVPPKNAPNVLLIITDDAGYGVPSTFGGVIPTPALDRIAANGLRYTNFHSTALCSPTRAALITGRNHHSAGFGVVAEQATGFPGYDSIITKDKATIGRILTDNGYHTAWFGKNHNTPEYQASQAGPFDQWPTGMGFEYFYGFMGGDTSQWQSGTLVRNTTPIYPFVDKPGWNLMTAMADEAIDYMNRMNALSPDQPFLIKFAPGATHAPHHPTKEWVDKISAMHLFDDGWNKLRETIFANQKKLGVIPQNAKLTPWPKDLIKEWDQLSADEKKLFVRQADVFAAYAAYADNEIGRVIQAVEDMGKLDNTLIIYIEGDNGTSAEGQPNGTPNEMAMFNGANPSVEDQLKYFYDVWGTDRTYNHMSIGWAWAFDTPFSWTKQIVSHFGGTRQGMAISWPKVITDKGGIRNQFHHVIDIVPTILEAAQIKQPDMVDGIKQSPIEGVSMMYTFDKSNANAPTTHKTQYFEMMADRAIYDDGWIASTTVIRPPWVTVAKTVDPANFQWELYYLRNDWTQSDDLAAKNPAKLKELQDLFVKEATKYQVFPLDSTLVARALAPRPSLSAGRSQFVWTRPITGTPNGDAPSVLNTSYNFKVEIEIPQGGSDGMLITQGGRFAGYGFYVLKNKPVFTWNLVDLKRVRWEGPDLTPGKHILEFDFKYDGLGPATMAFGDYSGVGKGGTGVLKVDGAEVATQKMEHTLPFILQFDESLDIGSDTGTPVDDNDYSTPFTFTGKLNKITLNIDRPKLSPEDIKRLQAAARAAGDGPSADAETAPTGGTAPQVSGDIGLNLAQKVELRIDKLEGCRKQAKGLGLVERVQFVRKCME</sequence>
<evidence type="ECO:0000259" key="6">
    <source>
        <dbReference type="Pfam" id="PF00884"/>
    </source>
</evidence>
<accession>A0A0E4FVT5</accession>
<keyword evidence="4" id="KW-0106">Calcium</keyword>
<organism evidence="7 8">
    <name type="scientific">Bradyrhizobium diazoefficiens</name>
    <dbReference type="NCBI Taxonomy" id="1355477"/>
    <lineage>
        <taxon>Bacteria</taxon>
        <taxon>Pseudomonadati</taxon>
        <taxon>Pseudomonadota</taxon>
        <taxon>Alphaproteobacteria</taxon>
        <taxon>Hyphomicrobiales</taxon>
        <taxon>Nitrobacteraceae</taxon>
        <taxon>Bradyrhizobium</taxon>
    </lineage>
</organism>
<name>A0A0E4FVT5_9BRAD</name>
<dbReference type="AlphaFoldDB" id="A0A0E4FVT5"/>
<evidence type="ECO:0000313" key="7">
    <source>
        <dbReference type="EMBL" id="BAR59793.1"/>
    </source>
</evidence>
<dbReference type="CDD" id="cd16025">
    <property type="entry name" value="PAS_like"/>
    <property type="match status" value="1"/>
</dbReference>
<evidence type="ECO:0000256" key="3">
    <source>
        <dbReference type="ARBA" id="ARBA00022801"/>
    </source>
</evidence>
<dbReference type="InterPro" id="IPR000917">
    <property type="entry name" value="Sulfatase_N"/>
</dbReference>
<gene>
    <name evidence="7" type="ORF">NK6_6642</name>
</gene>
<dbReference type="Pfam" id="PF00884">
    <property type="entry name" value="Sulfatase"/>
    <property type="match status" value="1"/>
</dbReference>
<protein>
    <recommendedName>
        <fullName evidence="6">Sulfatase N-terminal domain-containing protein</fullName>
    </recommendedName>
</protein>
<proteinExistence type="inferred from homology"/>
<feature type="compositionally biased region" description="Low complexity" evidence="5">
    <location>
        <begin position="852"/>
        <end position="865"/>
    </location>
</feature>
<evidence type="ECO:0000256" key="1">
    <source>
        <dbReference type="ARBA" id="ARBA00008779"/>
    </source>
</evidence>